<reference evidence="3 4" key="1">
    <citation type="submission" date="2019-05" db="EMBL/GenBank/DDBJ databases">
        <title>Roseovarius bejariae sp. nov., a moderately halophylic bacterium isolated from a saline soil in Rambla Salada (Murcia).</title>
        <authorList>
            <person name="Castro D.J."/>
            <person name="Gomez-Altuve A."/>
            <person name="Reina J.C."/>
            <person name="Rodriguez M."/>
            <person name="Sampedro I."/>
            <person name="Llamas I."/>
            <person name="Martinez-Checa F."/>
        </authorList>
    </citation>
    <scope>NUCLEOTIDE SEQUENCE [LARGE SCALE GENOMIC DNA]</scope>
    <source>
        <strain evidence="3 4">A21</strain>
    </source>
</reference>
<name>A0A844CHN0_9RHOB</name>
<evidence type="ECO:0000259" key="2">
    <source>
        <dbReference type="Pfam" id="PF00857"/>
    </source>
</evidence>
<evidence type="ECO:0000313" key="3">
    <source>
        <dbReference type="EMBL" id="MRU14821.1"/>
    </source>
</evidence>
<dbReference type="SUPFAM" id="SSF52499">
    <property type="entry name" value="Isochorismatase-like hydrolases"/>
    <property type="match status" value="1"/>
</dbReference>
<dbReference type="GO" id="GO:0016787">
    <property type="term" value="F:hydrolase activity"/>
    <property type="evidence" value="ECO:0007669"/>
    <property type="project" value="UniProtKB-KW"/>
</dbReference>
<dbReference type="InterPro" id="IPR050272">
    <property type="entry name" value="Isochorismatase-like_hydrls"/>
</dbReference>
<dbReference type="PANTHER" id="PTHR43540">
    <property type="entry name" value="PEROXYUREIDOACRYLATE/UREIDOACRYLATE AMIDOHYDROLASE-RELATED"/>
    <property type="match status" value="1"/>
</dbReference>
<organism evidence="3 4">
    <name type="scientific">Roseovarius bejariae</name>
    <dbReference type="NCBI Taxonomy" id="2576383"/>
    <lineage>
        <taxon>Bacteria</taxon>
        <taxon>Pseudomonadati</taxon>
        <taxon>Pseudomonadota</taxon>
        <taxon>Alphaproteobacteria</taxon>
        <taxon>Rhodobacterales</taxon>
        <taxon>Roseobacteraceae</taxon>
        <taxon>Roseovarius</taxon>
    </lineage>
</organism>
<dbReference type="PANTHER" id="PTHR43540:SF1">
    <property type="entry name" value="ISOCHORISMATASE HYDROLASE"/>
    <property type="match status" value="1"/>
</dbReference>
<feature type="domain" description="Isochorismatase-like" evidence="2">
    <location>
        <begin position="40"/>
        <end position="190"/>
    </location>
</feature>
<dbReference type="Proteomes" id="UP000564704">
    <property type="component" value="Unassembled WGS sequence"/>
</dbReference>
<accession>A0A844CHN0</accession>
<dbReference type="InterPro" id="IPR000868">
    <property type="entry name" value="Isochorismatase-like_dom"/>
</dbReference>
<keyword evidence="4" id="KW-1185">Reference proteome</keyword>
<dbReference type="EMBL" id="SZWE01000001">
    <property type="protein sequence ID" value="MRU14821.1"/>
    <property type="molecule type" value="Genomic_DNA"/>
</dbReference>
<sequence length="198" mass="21431">MIWAVLFLVAGLAVVWWWVASRRMVQVSQGPTVPPRPGRALLLVDLQAGSWNAARYDEATRSRIEAAVAREVAVAQDRGFPVIALKHEVAAPVARLIAPRASSGPLAVPFQGMADHVIRHWAEDGFETGELDNLLDVLRVGHLRIMGQDGAHSLARTAQAALDRGVEVELVRDGIACTDKPRCEGAIEALIGQGVRRV</sequence>
<protein>
    <submittedName>
        <fullName evidence="3">Cysteine hydrolase</fullName>
    </submittedName>
</protein>
<evidence type="ECO:0000256" key="1">
    <source>
        <dbReference type="ARBA" id="ARBA00022801"/>
    </source>
</evidence>
<keyword evidence="1 3" id="KW-0378">Hydrolase</keyword>
<dbReference type="Pfam" id="PF00857">
    <property type="entry name" value="Isochorismatase"/>
    <property type="match status" value="1"/>
</dbReference>
<comment type="caution">
    <text evidence="3">The sequence shown here is derived from an EMBL/GenBank/DDBJ whole genome shotgun (WGS) entry which is preliminary data.</text>
</comment>
<proteinExistence type="predicted"/>
<dbReference type="RefSeq" id="WP_154149585.1">
    <property type="nucleotide sequence ID" value="NZ_SZWE01000001.1"/>
</dbReference>
<dbReference type="AlphaFoldDB" id="A0A844CHN0"/>
<dbReference type="OrthoDB" id="9807387at2"/>
<dbReference type="Gene3D" id="3.40.50.850">
    <property type="entry name" value="Isochorismatase-like"/>
    <property type="match status" value="1"/>
</dbReference>
<dbReference type="InterPro" id="IPR036380">
    <property type="entry name" value="Isochorismatase-like_sf"/>
</dbReference>
<gene>
    <name evidence="3" type="ORF">FDP25_05180</name>
</gene>
<evidence type="ECO:0000313" key="4">
    <source>
        <dbReference type="Proteomes" id="UP000564704"/>
    </source>
</evidence>